<name>A0ABS8CHG0_9RHOB</name>
<evidence type="ECO:0000256" key="1">
    <source>
        <dbReference type="ARBA" id="ARBA00005254"/>
    </source>
</evidence>
<dbReference type="Pfam" id="PF00378">
    <property type="entry name" value="ECH_1"/>
    <property type="match status" value="1"/>
</dbReference>
<keyword evidence="4" id="KW-1185">Reference proteome</keyword>
<reference evidence="3 4" key="1">
    <citation type="submission" date="2020-07" db="EMBL/GenBank/DDBJ databases">
        <title>Pseudogemmobacter sp. nov., isolated from poultry manure in Taiwan.</title>
        <authorList>
            <person name="Lin S.-Y."/>
            <person name="Tang Y.-S."/>
            <person name="Young C.-C."/>
        </authorList>
    </citation>
    <scope>NUCLEOTIDE SEQUENCE [LARGE SCALE GENOMIC DNA]</scope>
    <source>
        <strain evidence="3 4">CC-YST710</strain>
    </source>
</reference>
<dbReference type="InterPro" id="IPR018376">
    <property type="entry name" value="Enoyl-CoA_hyd/isom_CS"/>
</dbReference>
<comment type="caution">
    <text evidence="3">The sequence shown here is derived from an EMBL/GenBank/DDBJ whole genome shotgun (WGS) entry which is preliminary data.</text>
</comment>
<proteinExistence type="inferred from homology"/>
<dbReference type="Proteomes" id="UP001198571">
    <property type="component" value="Unassembled WGS sequence"/>
</dbReference>
<evidence type="ECO:0000256" key="2">
    <source>
        <dbReference type="RuleBase" id="RU003707"/>
    </source>
</evidence>
<dbReference type="PROSITE" id="PS00166">
    <property type="entry name" value="ENOYL_COA_HYDRATASE"/>
    <property type="match status" value="1"/>
</dbReference>
<gene>
    <name evidence="3" type="ORF">H0485_02195</name>
</gene>
<organism evidence="3 4">
    <name type="scientific">Pseudogemmobacter faecipullorum</name>
    <dbReference type="NCBI Taxonomy" id="2755041"/>
    <lineage>
        <taxon>Bacteria</taxon>
        <taxon>Pseudomonadati</taxon>
        <taxon>Pseudomonadota</taxon>
        <taxon>Alphaproteobacteria</taxon>
        <taxon>Rhodobacterales</taxon>
        <taxon>Paracoccaceae</taxon>
        <taxon>Pseudogemmobacter</taxon>
    </lineage>
</organism>
<dbReference type="InterPro" id="IPR001753">
    <property type="entry name" value="Enoyl-CoA_hydra/iso"/>
</dbReference>
<dbReference type="InterPro" id="IPR029045">
    <property type="entry name" value="ClpP/crotonase-like_dom_sf"/>
</dbReference>
<dbReference type="EMBL" id="JACDXX010000002">
    <property type="protein sequence ID" value="MCB5408819.1"/>
    <property type="molecule type" value="Genomic_DNA"/>
</dbReference>
<protein>
    <submittedName>
        <fullName evidence="3">Enoyl-CoA hydratase/isomerase family protein</fullName>
    </submittedName>
</protein>
<sequence length="206" mass="21272">MIAVETRGACHIITLNRPEKANALNRAMLEAVIAAVGAAREAGAKLLILTGTGKVFSAGADLGEVAQGLASERIWEQASSALAAFPGLTITALNGTLAGGAFGMALACDIRLTVAEAQFFYPVMQRGYLPQAADAQRLTALIGPARCRRLLLCGERFSAGEALAMVLIDHIAPREGLTDAALSFAGDVIQASPAHVAAIKAILPPL</sequence>
<accession>A0ABS8CHG0</accession>
<dbReference type="SUPFAM" id="SSF52096">
    <property type="entry name" value="ClpP/crotonase"/>
    <property type="match status" value="1"/>
</dbReference>
<comment type="similarity">
    <text evidence="1 2">Belongs to the enoyl-CoA hydratase/isomerase family.</text>
</comment>
<dbReference type="Gene3D" id="3.90.226.10">
    <property type="entry name" value="2-enoyl-CoA Hydratase, Chain A, domain 1"/>
    <property type="match status" value="1"/>
</dbReference>
<evidence type="ECO:0000313" key="3">
    <source>
        <dbReference type="EMBL" id="MCB5408819.1"/>
    </source>
</evidence>
<evidence type="ECO:0000313" key="4">
    <source>
        <dbReference type="Proteomes" id="UP001198571"/>
    </source>
</evidence>
<dbReference type="RefSeq" id="WP_226933724.1">
    <property type="nucleotide sequence ID" value="NZ_JACDXX010000002.1"/>
</dbReference>
<dbReference type="PANTHER" id="PTHR11941">
    <property type="entry name" value="ENOYL-COA HYDRATASE-RELATED"/>
    <property type="match status" value="1"/>
</dbReference>
<dbReference type="CDD" id="cd06558">
    <property type="entry name" value="crotonase-like"/>
    <property type="match status" value="1"/>
</dbReference>
<dbReference type="PANTHER" id="PTHR11941:SF54">
    <property type="entry name" value="ENOYL-COA HYDRATASE, MITOCHONDRIAL"/>
    <property type="match status" value="1"/>
</dbReference>